<reference evidence="6 7" key="1">
    <citation type="submission" date="2018-03" db="EMBL/GenBank/DDBJ databases">
        <title>Genomic Encyclopedia of Type Strains, Phase III (KMG-III): the genomes of soil and plant-associated and newly described type strains.</title>
        <authorList>
            <person name="Whitman W."/>
        </authorList>
    </citation>
    <scope>NUCLEOTIDE SEQUENCE [LARGE SCALE GENOMIC DNA]</scope>
    <source>
        <strain evidence="6 7">CGMCC 4.7097</strain>
    </source>
</reference>
<comment type="similarity">
    <text evidence="1 4">Belongs to the thiolase-like superfamily. Beta-ketoacyl-ACP synthases family.</text>
</comment>
<sequence length="418" mass="43910">MRRRVAVTGLGVVAPGGKGVKAFWELLTSGRTATRPISLFDAEGFRSRIAAECDFDAAAAGLGPAEVARMDRYVQFAVAAADEAWRQAELDVADPWRLSVCMGSAVGGTTRLERDYVATSHAGREWLVDASLASPFLCRALSPASLAAEVADRVGARGAVRTVSTGCTAGLDAVGHAARLIEEGRADVVIAGASESPISPIAVACFDAIRATSTRNHDPEHAARPFDRDRDGFVLGEGAAVLVLEESAHARRRGAVVHAEVAGFATRSNAHHMTGLTAEGVEMAEAVRHALAQARLGIDDVDYINAHGSGTRQNDRHETAAFRRVFGARAYQVPVSSIKSMIGHSLGAVGSIELVACVLALVHGVVPPTANLDTPDPECDLDYVPHTARERDLRAVLSVGSGFGGFQSAVALTGVRRP</sequence>
<name>A0A2P8HZ19_SACCR</name>
<protein>
    <submittedName>
        <fullName evidence="6">Minimal PKS ketosynthase (KS/KS alpha)</fullName>
    </submittedName>
</protein>
<proteinExistence type="inferred from homology"/>
<evidence type="ECO:0000256" key="1">
    <source>
        <dbReference type="ARBA" id="ARBA00008467"/>
    </source>
</evidence>
<dbReference type="OrthoDB" id="9808669at2"/>
<dbReference type="GO" id="GO:0030497">
    <property type="term" value="P:fatty acid elongation"/>
    <property type="evidence" value="ECO:0007669"/>
    <property type="project" value="UniProtKB-ARBA"/>
</dbReference>
<dbReference type="InterPro" id="IPR020841">
    <property type="entry name" value="PKS_Beta-ketoAc_synthase_dom"/>
</dbReference>
<dbReference type="InterPro" id="IPR016039">
    <property type="entry name" value="Thiolase-like"/>
</dbReference>
<evidence type="ECO:0000256" key="4">
    <source>
        <dbReference type="RuleBase" id="RU003694"/>
    </source>
</evidence>
<dbReference type="FunFam" id="3.40.47.10:FF:000018">
    <property type="entry name" value="3-oxoacyl-[acyl-carrier-protein] synthase 2"/>
    <property type="match status" value="1"/>
</dbReference>
<keyword evidence="7" id="KW-1185">Reference proteome</keyword>
<dbReference type="AlphaFoldDB" id="A0A2P8HZ19"/>
<dbReference type="PANTHER" id="PTHR11712:SF336">
    <property type="entry name" value="3-OXOACYL-[ACYL-CARRIER-PROTEIN] SYNTHASE, MITOCHONDRIAL"/>
    <property type="match status" value="1"/>
</dbReference>
<dbReference type="CDD" id="cd00834">
    <property type="entry name" value="KAS_I_II"/>
    <property type="match status" value="1"/>
</dbReference>
<dbReference type="Proteomes" id="UP000241118">
    <property type="component" value="Unassembled WGS sequence"/>
</dbReference>
<dbReference type="PANTHER" id="PTHR11712">
    <property type="entry name" value="POLYKETIDE SYNTHASE-RELATED"/>
    <property type="match status" value="1"/>
</dbReference>
<dbReference type="SUPFAM" id="SSF53901">
    <property type="entry name" value="Thiolase-like"/>
    <property type="match status" value="2"/>
</dbReference>
<comment type="caution">
    <text evidence="6">The sequence shown here is derived from an EMBL/GenBank/DDBJ whole genome shotgun (WGS) entry which is preliminary data.</text>
</comment>
<dbReference type="GO" id="GO:0005829">
    <property type="term" value="C:cytosol"/>
    <property type="evidence" value="ECO:0007669"/>
    <property type="project" value="TreeGrafter"/>
</dbReference>
<dbReference type="RefSeq" id="WP_106619810.1">
    <property type="nucleotide sequence ID" value="NZ_PYAX01000020.1"/>
</dbReference>
<dbReference type="Pfam" id="PF02801">
    <property type="entry name" value="Ketoacyl-synt_C"/>
    <property type="match status" value="1"/>
</dbReference>
<evidence type="ECO:0000256" key="3">
    <source>
        <dbReference type="ARBA" id="ARBA00023315"/>
    </source>
</evidence>
<keyword evidence="3" id="KW-0012">Acyltransferase</keyword>
<dbReference type="GO" id="GO:0004315">
    <property type="term" value="F:3-oxoacyl-[acyl-carrier-protein] synthase activity"/>
    <property type="evidence" value="ECO:0007669"/>
    <property type="project" value="TreeGrafter"/>
</dbReference>
<evidence type="ECO:0000259" key="5">
    <source>
        <dbReference type="PROSITE" id="PS52004"/>
    </source>
</evidence>
<keyword evidence="2 4" id="KW-0808">Transferase</keyword>
<dbReference type="InterPro" id="IPR000794">
    <property type="entry name" value="Beta-ketoacyl_synthase"/>
</dbReference>
<feature type="domain" description="Ketosynthase family 3 (KS3)" evidence="5">
    <location>
        <begin position="2"/>
        <end position="414"/>
    </location>
</feature>
<dbReference type="Gene3D" id="3.40.47.10">
    <property type="match status" value="2"/>
</dbReference>
<dbReference type="InterPro" id="IPR014030">
    <property type="entry name" value="Ketoacyl_synth_N"/>
</dbReference>
<dbReference type="NCBIfam" id="NF005589">
    <property type="entry name" value="PRK07314.1"/>
    <property type="match status" value="1"/>
</dbReference>
<gene>
    <name evidence="6" type="ORF">B0I31_12010</name>
</gene>
<evidence type="ECO:0000313" key="6">
    <source>
        <dbReference type="EMBL" id="PSL51480.1"/>
    </source>
</evidence>
<dbReference type="EMBL" id="PYAX01000020">
    <property type="protein sequence ID" value="PSL51480.1"/>
    <property type="molecule type" value="Genomic_DNA"/>
</dbReference>
<dbReference type="SMART" id="SM00825">
    <property type="entry name" value="PKS_KS"/>
    <property type="match status" value="1"/>
</dbReference>
<dbReference type="Pfam" id="PF00109">
    <property type="entry name" value="ketoacyl-synt"/>
    <property type="match status" value="1"/>
</dbReference>
<evidence type="ECO:0000313" key="7">
    <source>
        <dbReference type="Proteomes" id="UP000241118"/>
    </source>
</evidence>
<dbReference type="FunFam" id="3.40.47.10:FF:000029">
    <property type="entry name" value="3-oxoacyl-[acyl-carrier-protein] synthase 1"/>
    <property type="match status" value="1"/>
</dbReference>
<dbReference type="InterPro" id="IPR014031">
    <property type="entry name" value="Ketoacyl_synth_C"/>
</dbReference>
<accession>A0A2P8HZ19</accession>
<evidence type="ECO:0000256" key="2">
    <source>
        <dbReference type="ARBA" id="ARBA00022679"/>
    </source>
</evidence>
<dbReference type="PROSITE" id="PS52004">
    <property type="entry name" value="KS3_2"/>
    <property type="match status" value="1"/>
</dbReference>
<organism evidence="6 7">
    <name type="scientific">Saccharothrix carnea</name>
    <dbReference type="NCBI Taxonomy" id="1280637"/>
    <lineage>
        <taxon>Bacteria</taxon>
        <taxon>Bacillati</taxon>
        <taxon>Actinomycetota</taxon>
        <taxon>Actinomycetes</taxon>
        <taxon>Pseudonocardiales</taxon>
        <taxon>Pseudonocardiaceae</taxon>
        <taxon>Saccharothrix</taxon>
    </lineage>
</organism>